<organism evidence="1 2">
    <name type="scientific">Zarea fungicola</name>
    <dbReference type="NCBI Taxonomy" id="93591"/>
    <lineage>
        <taxon>Eukaryota</taxon>
        <taxon>Fungi</taxon>
        <taxon>Dikarya</taxon>
        <taxon>Ascomycota</taxon>
        <taxon>Pezizomycotina</taxon>
        <taxon>Sordariomycetes</taxon>
        <taxon>Hypocreomycetidae</taxon>
        <taxon>Hypocreales</taxon>
        <taxon>Cordycipitaceae</taxon>
        <taxon>Zarea</taxon>
    </lineage>
</organism>
<sequence>MVWGFVQRNRRAANPACVPKSNNPVRFGILGAAKIGPDALIIPARTHPEVVIRAVAARDKNKAREYAETNGIPIVLDSYQAILDDPDIDAVYIALPNGLHFEWAVKALQHGKHVLLEKPSVSNAEEAEKLFRSPLLGNPDSPVLLEAVHTFFDPTWRYFMSQIRPADVVHASHTCLAPKGTVALDDIRYNYDLAGGAMMDIGPYAISSLRSIFAAEPEECIKCDVKTAPAPASDRCDGEYSAELRFPNGGIGSMHGNYAAPWSKARLPKIEVRHRAMPAGDDDGSLKPGQEKTVTRKVTFYGHMFATLYNRIDTEDLFEVRNKDTKLTVKQWTVKTQKGVHAFREIGLDQPGEVYWKSYRYQLEQFVHRVRGREGDGTWVSAESSVAEMRAIDMVYKKSGLGVRPSRQP</sequence>
<evidence type="ECO:0000313" key="1">
    <source>
        <dbReference type="EMBL" id="KAJ2984293.1"/>
    </source>
</evidence>
<accession>A0ACC1NZT9</accession>
<comment type="caution">
    <text evidence="1">The sequence shown here is derived from an EMBL/GenBank/DDBJ whole genome shotgun (WGS) entry which is preliminary data.</text>
</comment>
<dbReference type="EMBL" id="JANJQO010000002">
    <property type="protein sequence ID" value="KAJ2984293.1"/>
    <property type="molecule type" value="Genomic_DNA"/>
</dbReference>
<name>A0ACC1NZT9_9HYPO</name>
<gene>
    <name evidence="1" type="ORF">NQ176_g59</name>
</gene>
<reference evidence="1" key="1">
    <citation type="submission" date="2022-08" db="EMBL/GenBank/DDBJ databases">
        <title>Genome Sequence of Lecanicillium fungicola.</title>
        <authorList>
            <person name="Buettner E."/>
        </authorList>
    </citation>
    <scope>NUCLEOTIDE SEQUENCE</scope>
    <source>
        <strain evidence="1">Babe33</strain>
    </source>
</reference>
<protein>
    <submittedName>
        <fullName evidence="1">Uncharacterized protein</fullName>
    </submittedName>
</protein>
<keyword evidence="2" id="KW-1185">Reference proteome</keyword>
<proteinExistence type="predicted"/>
<evidence type="ECO:0000313" key="2">
    <source>
        <dbReference type="Proteomes" id="UP001143910"/>
    </source>
</evidence>
<dbReference type="Proteomes" id="UP001143910">
    <property type="component" value="Unassembled WGS sequence"/>
</dbReference>